<dbReference type="InterPro" id="IPR046168">
    <property type="entry name" value="DUF6170"/>
</dbReference>
<evidence type="ECO:0000256" key="1">
    <source>
        <dbReference type="SAM" id="Phobius"/>
    </source>
</evidence>
<evidence type="ECO:0000313" key="3">
    <source>
        <dbReference type="Proteomes" id="UP001333710"/>
    </source>
</evidence>
<proteinExistence type="predicted"/>
<dbReference type="RefSeq" id="WP_338293792.1">
    <property type="nucleotide sequence ID" value="NZ_AP027272.1"/>
</dbReference>
<dbReference type="KEGG" id="pmaw:MACH26_32210"/>
<organism evidence="2 3">
    <name type="scientific">Planctobacterium marinum</name>
    <dbReference type="NCBI Taxonomy" id="1631968"/>
    <lineage>
        <taxon>Bacteria</taxon>
        <taxon>Pseudomonadati</taxon>
        <taxon>Pseudomonadota</taxon>
        <taxon>Gammaproteobacteria</taxon>
        <taxon>Alteromonadales</taxon>
        <taxon>Alteromonadaceae</taxon>
        <taxon>Planctobacterium</taxon>
    </lineage>
</organism>
<gene>
    <name evidence="2" type="ORF">MACH26_32210</name>
</gene>
<keyword evidence="1" id="KW-0812">Transmembrane</keyword>
<protein>
    <recommendedName>
        <fullName evidence="4">Transmembrane protein</fullName>
    </recommendedName>
</protein>
<keyword evidence="3" id="KW-1185">Reference proteome</keyword>
<keyword evidence="1" id="KW-1133">Transmembrane helix</keyword>
<feature type="transmembrane region" description="Helical" evidence="1">
    <location>
        <begin position="62"/>
        <end position="82"/>
    </location>
</feature>
<sequence length="92" mass="10744">MKFYFTHRSIPELANLSLEERLRALQEANQKLTPPERLLLNLLKLLVLVPVFALLLRSGEDWTVLGWAALVVLIYPLIVRPIQFNMSRKYLK</sequence>
<dbReference type="AlphaFoldDB" id="A0AA48KVN5"/>
<keyword evidence="1" id="KW-0472">Membrane</keyword>
<accession>A0AA48KVN5</accession>
<feature type="transmembrane region" description="Helical" evidence="1">
    <location>
        <begin position="38"/>
        <end position="56"/>
    </location>
</feature>
<evidence type="ECO:0000313" key="2">
    <source>
        <dbReference type="EMBL" id="BDX07700.1"/>
    </source>
</evidence>
<name>A0AA48KVN5_9ALTE</name>
<dbReference type="EMBL" id="AP027272">
    <property type="protein sequence ID" value="BDX07700.1"/>
    <property type="molecule type" value="Genomic_DNA"/>
</dbReference>
<evidence type="ECO:0008006" key="4">
    <source>
        <dbReference type="Google" id="ProtNLM"/>
    </source>
</evidence>
<dbReference type="Pfam" id="PF19667">
    <property type="entry name" value="DUF6170"/>
    <property type="match status" value="1"/>
</dbReference>
<reference evidence="2" key="1">
    <citation type="submission" date="2023-01" db="EMBL/GenBank/DDBJ databases">
        <title>Complete genome sequence of Planctobacterium marinum strain Dej080120_11.</title>
        <authorList>
            <person name="Ueki S."/>
            <person name="Maruyama F."/>
        </authorList>
    </citation>
    <scope>NUCLEOTIDE SEQUENCE</scope>
    <source>
        <strain evidence="2">Dej080120_11</strain>
    </source>
</reference>
<dbReference type="Proteomes" id="UP001333710">
    <property type="component" value="Chromosome"/>
</dbReference>